<dbReference type="InterPro" id="IPR036249">
    <property type="entry name" value="Thioredoxin-like_sf"/>
</dbReference>
<dbReference type="GO" id="GO:0006950">
    <property type="term" value="P:response to stress"/>
    <property type="evidence" value="ECO:0007669"/>
    <property type="project" value="UniProtKB-ARBA"/>
</dbReference>
<dbReference type="GO" id="GO:0015035">
    <property type="term" value="F:protein-disulfide reductase activity"/>
    <property type="evidence" value="ECO:0007669"/>
    <property type="project" value="TreeGrafter"/>
</dbReference>
<sequence length="278" mass="30715">MTALTLENFQQVVLEDSKEKLILIAFWAQQVPESIELRDKLSSAVAGVSEHLTFATVDCEQQQQIAMQFGLQALPTIVLIKDGQPLDALAGPQPDEAVSAFLQKHLPKPEDGLLQKAKQSMEEGNVNEAFTLAQQAFAIDDTRADIKFVLIDAYIQTGKLVEAKALLETVTMVDQDGTYKALLSKLELAEEASQSPEILALEQASAENPDDVAIKRQLATQYSQHNRQEEALAILLALVQKDGQDNESKRLLLDVLKALPDGDPLAAKYRRKLYALMY</sequence>
<evidence type="ECO:0000313" key="2">
    <source>
        <dbReference type="EMBL" id="SES97134.1"/>
    </source>
</evidence>
<dbReference type="AlphaFoldDB" id="A0A1I0AUA6"/>
<protein>
    <submittedName>
        <fullName evidence="2">Putative thioredoxin</fullName>
    </submittedName>
</protein>
<name>A0A1I0AUA6_THASX</name>
<dbReference type="RefSeq" id="WP_093327875.1">
    <property type="nucleotide sequence ID" value="NZ_AP027363.1"/>
</dbReference>
<reference evidence="2 3" key="1">
    <citation type="submission" date="2016-10" db="EMBL/GenBank/DDBJ databases">
        <authorList>
            <person name="de Groot N.N."/>
        </authorList>
    </citation>
    <scope>NUCLEOTIDE SEQUENCE [LARGE SCALE GENOMIC DNA]</scope>
    <source>
        <strain evidence="2 3">DSM 19706</strain>
    </source>
</reference>
<dbReference type="PANTHER" id="PTHR45663:SF11">
    <property type="entry name" value="GEO12009P1"/>
    <property type="match status" value="1"/>
</dbReference>
<dbReference type="Gene3D" id="3.40.30.10">
    <property type="entry name" value="Glutaredoxin"/>
    <property type="match status" value="1"/>
</dbReference>
<feature type="domain" description="Thioredoxin" evidence="1">
    <location>
        <begin position="1"/>
        <end position="107"/>
    </location>
</feature>
<keyword evidence="3" id="KW-1185">Reference proteome</keyword>
<dbReference type="PANTHER" id="PTHR45663">
    <property type="entry name" value="GEO12009P1"/>
    <property type="match status" value="1"/>
</dbReference>
<organism evidence="2 3">
    <name type="scientific">Thalassotalea agarivorans</name>
    <name type="common">Thalassomonas agarivorans</name>
    <dbReference type="NCBI Taxonomy" id="349064"/>
    <lineage>
        <taxon>Bacteria</taxon>
        <taxon>Pseudomonadati</taxon>
        <taxon>Pseudomonadota</taxon>
        <taxon>Gammaproteobacteria</taxon>
        <taxon>Alteromonadales</taxon>
        <taxon>Colwelliaceae</taxon>
        <taxon>Thalassotalea</taxon>
    </lineage>
</organism>
<dbReference type="SUPFAM" id="SSF48452">
    <property type="entry name" value="TPR-like"/>
    <property type="match status" value="1"/>
</dbReference>
<evidence type="ECO:0000259" key="1">
    <source>
        <dbReference type="PROSITE" id="PS51352"/>
    </source>
</evidence>
<dbReference type="Pfam" id="PF14559">
    <property type="entry name" value="TPR_19"/>
    <property type="match status" value="1"/>
</dbReference>
<dbReference type="Pfam" id="PF00085">
    <property type="entry name" value="Thioredoxin"/>
    <property type="match status" value="1"/>
</dbReference>
<dbReference type="CDD" id="cd02956">
    <property type="entry name" value="ybbN"/>
    <property type="match status" value="1"/>
</dbReference>
<dbReference type="Proteomes" id="UP000199308">
    <property type="component" value="Unassembled WGS sequence"/>
</dbReference>
<dbReference type="Pfam" id="PF14561">
    <property type="entry name" value="TPR_20"/>
    <property type="match status" value="1"/>
</dbReference>
<dbReference type="GO" id="GO:0005737">
    <property type="term" value="C:cytoplasm"/>
    <property type="evidence" value="ECO:0007669"/>
    <property type="project" value="TreeGrafter"/>
</dbReference>
<dbReference type="OrthoDB" id="9790390at2"/>
<gene>
    <name evidence="2" type="ORF">SAMN05660429_00799</name>
</gene>
<evidence type="ECO:0000313" key="3">
    <source>
        <dbReference type="Proteomes" id="UP000199308"/>
    </source>
</evidence>
<dbReference type="InterPro" id="IPR013766">
    <property type="entry name" value="Thioredoxin_domain"/>
</dbReference>
<dbReference type="PROSITE" id="PS51352">
    <property type="entry name" value="THIOREDOXIN_2"/>
    <property type="match status" value="1"/>
</dbReference>
<dbReference type="EMBL" id="FOHK01000003">
    <property type="protein sequence ID" value="SES97134.1"/>
    <property type="molecule type" value="Genomic_DNA"/>
</dbReference>
<dbReference type="STRING" id="349064.SAMN05660429_00799"/>
<dbReference type="InterPro" id="IPR011990">
    <property type="entry name" value="TPR-like_helical_dom_sf"/>
</dbReference>
<dbReference type="Gene3D" id="1.25.40.10">
    <property type="entry name" value="Tetratricopeptide repeat domain"/>
    <property type="match status" value="2"/>
</dbReference>
<dbReference type="SUPFAM" id="SSF52833">
    <property type="entry name" value="Thioredoxin-like"/>
    <property type="match status" value="1"/>
</dbReference>
<proteinExistence type="predicted"/>
<accession>A0A1I0AUA6</accession>